<dbReference type="InterPro" id="IPR029058">
    <property type="entry name" value="AB_hydrolase_fold"/>
</dbReference>
<evidence type="ECO:0000256" key="3">
    <source>
        <dbReference type="ARBA" id="ARBA00022963"/>
    </source>
</evidence>
<keyword evidence="3" id="KW-0442">Lipid degradation</keyword>
<dbReference type="Pfam" id="PF03403">
    <property type="entry name" value="PAF-AH_p_II"/>
    <property type="match status" value="2"/>
</dbReference>
<dbReference type="OrthoDB" id="2363873at2759"/>
<organism evidence="6 7">
    <name type="scientific">Parascedosporium putredinis</name>
    <dbReference type="NCBI Taxonomy" id="1442378"/>
    <lineage>
        <taxon>Eukaryota</taxon>
        <taxon>Fungi</taxon>
        <taxon>Dikarya</taxon>
        <taxon>Ascomycota</taxon>
        <taxon>Pezizomycotina</taxon>
        <taxon>Sordariomycetes</taxon>
        <taxon>Hypocreomycetidae</taxon>
        <taxon>Microascales</taxon>
        <taxon>Microascaceae</taxon>
        <taxon>Parascedosporium</taxon>
    </lineage>
</organism>
<dbReference type="SUPFAM" id="SSF53474">
    <property type="entry name" value="alpha/beta-Hydrolases"/>
    <property type="match status" value="1"/>
</dbReference>
<dbReference type="PANTHER" id="PTHR10272:SF14">
    <property type="entry name" value="PAF ACETYLHYDROLASE FAMILY PROTEIN"/>
    <property type="match status" value="1"/>
</dbReference>
<comment type="caution">
    <text evidence="6">The sequence shown here is derived from an EMBL/GenBank/DDBJ whole genome shotgun (WGS) entry which is preliminary data.</text>
</comment>
<evidence type="ECO:0000256" key="2">
    <source>
        <dbReference type="ARBA" id="ARBA00022801"/>
    </source>
</evidence>
<dbReference type="EMBL" id="CALLCH030000013">
    <property type="protein sequence ID" value="CAI4215791.1"/>
    <property type="molecule type" value="Genomic_DNA"/>
</dbReference>
<evidence type="ECO:0000256" key="1">
    <source>
        <dbReference type="ARBA" id="ARBA00013201"/>
    </source>
</evidence>
<sequence length="344" mass="38089">MRSIVITAITGLVGQALVGAAAKLVFEVPDTPYLVKWTSQELIDHGRVDPFNSSHARRLMISRFTPVPPRECKRTCRRPWIEPGIVTEIEEIFGPPLYPHGWPEGIYGDFEVEVCCDQKTRKRDFPVVLFGPGLNATRHIYSVLAQNLAGMGYEVITMDHPYESNVVRFPDGSKIYGGRITYEWDEEDPDDPLMAWGQEVRVADASFVLDSIGVGPHDKVVATGHSTGGAAAAALMVSDTRVVAGINLDGTMYGSKYGRLTSGVDRPFLLLASKTHTFTLDRTWEDFWQATVTNHPGTWLKALRISEAQHTTYSDFAPIGDMLGLRRTSFCEITCWVTSLAPGP</sequence>
<protein>
    <recommendedName>
        <fullName evidence="1">1-alkyl-2-acetylglycerophosphocholine esterase</fullName>
        <ecNumber evidence="1">3.1.1.47</ecNumber>
    </recommendedName>
</protein>
<proteinExistence type="predicted"/>
<evidence type="ECO:0000313" key="7">
    <source>
        <dbReference type="Proteomes" id="UP000838763"/>
    </source>
</evidence>
<dbReference type="AlphaFoldDB" id="A0A9P1H5R6"/>
<accession>A0A9P1H5R6</accession>
<keyword evidence="2" id="KW-0378">Hydrolase</keyword>
<dbReference type="GO" id="GO:0016042">
    <property type="term" value="P:lipid catabolic process"/>
    <property type="evidence" value="ECO:0007669"/>
    <property type="project" value="UniProtKB-KW"/>
</dbReference>
<feature type="chain" id="PRO_5040226797" description="1-alkyl-2-acetylglycerophosphocholine esterase" evidence="5">
    <location>
        <begin position="23"/>
        <end position="344"/>
    </location>
</feature>
<keyword evidence="4" id="KW-0443">Lipid metabolism</keyword>
<evidence type="ECO:0000313" key="6">
    <source>
        <dbReference type="EMBL" id="CAI4215791.1"/>
    </source>
</evidence>
<feature type="signal peptide" evidence="5">
    <location>
        <begin position="1"/>
        <end position="22"/>
    </location>
</feature>
<keyword evidence="7" id="KW-1185">Reference proteome</keyword>
<dbReference type="GO" id="GO:0003847">
    <property type="term" value="F:1-alkyl-2-acetylglycerophosphocholine esterase activity"/>
    <property type="evidence" value="ECO:0007669"/>
    <property type="project" value="UniProtKB-EC"/>
</dbReference>
<dbReference type="Gene3D" id="3.40.50.1820">
    <property type="entry name" value="alpha/beta hydrolase"/>
    <property type="match status" value="1"/>
</dbReference>
<reference evidence="6" key="1">
    <citation type="submission" date="2022-11" db="EMBL/GenBank/DDBJ databases">
        <authorList>
            <person name="Scott C."/>
            <person name="Bruce N."/>
        </authorList>
    </citation>
    <scope>NUCLEOTIDE SEQUENCE</scope>
</reference>
<evidence type="ECO:0000256" key="4">
    <source>
        <dbReference type="ARBA" id="ARBA00023098"/>
    </source>
</evidence>
<keyword evidence="5" id="KW-0732">Signal</keyword>
<evidence type="ECO:0000256" key="5">
    <source>
        <dbReference type="SAM" id="SignalP"/>
    </source>
</evidence>
<gene>
    <name evidence="6" type="ORF">PPNO1_LOCUS5468</name>
</gene>
<dbReference type="Proteomes" id="UP000838763">
    <property type="component" value="Unassembled WGS sequence"/>
</dbReference>
<dbReference type="EC" id="3.1.1.47" evidence="1"/>
<dbReference type="PANTHER" id="PTHR10272">
    <property type="entry name" value="PLATELET-ACTIVATING FACTOR ACETYLHYDROLASE"/>
    <property type="match status" value="1"/>
</dbReference>
<name>A0A9P1H5R6_9PEZI</name>